<dbReference type="EMBL" id="LAZR01061739">
    <property type="protein sequence ID" value="KKK62967.1"/>
    <property type="molecule type" value="Genomic_DNA"/>
</dbReference>
<dbReference type="GO" id="GO:0005737">
    <property type="term" value="C:cytoplasm"/>
    <property type="evidence" value="ECO:0007669"/>
    <property type="project" value="TreeGrafter"/>
</dbReference>
<protein>
    <recommendedName>
        <fullName evidence="3">DNA methylase N-4/N-6 domain-containing protein</fullName>
    </recommendedName>
</protein>
<proteinExistence type="predicted"/>
<evidence type="ECO:0000313" key="4">
    <source>
        <dbReference type="EMBL" id="KKK62967.1"/>
    </source>
</evidence>
<evidence type="ECO:0000259" key="3">
    <source>
        <dbReference type="Pfam" id="PF01555"/>
    </source>
</evidence>
<dbReference type="Pfam" id="PF01555">
    <property type="entry name" value="N6_N4_Mtase"/>
    <property type="match status" value="1"/>
</dbReference>
<comment type="caution">
    <text evidence="4">The sequence shown here is derived from an EMBL/GenBank/DDBJ whole genome shotgun (WGS) entry which is preliminary data.</text>
</comment>
<accession>A0A0F8X1L6</accession>
<keyword evidence="2" id="KW-0808">Transferase</keyword>
<dbReference type="GO" id="GO:0008170">
    <property type="term" value="F:N-methyltransferase activity"/>
    <property type="evidence" value="ECO:0007669"/>
    <property type="project" value="InterPro"/>
</dbReference>
<organism evidence="4">
    <name type="scientific">marine sediment metagenome</name>
    <dbReference type="NCBI Taxonomy" id="412755"/>
    <lineage>
        <taxon>unclassified sequences</taxon>
        <taxon>metagenomes</taxon>
        <taxon>ecological metagenomes</taxon>
    </lineage>
</organism>
<dbReference type="InterPro" id="IPR002941">
    <property type="entry name" value="DNA_methylase_N4/N6"/>
</dbReference>
<dbReference type="SUPFAM" id="SSF53335">
    <property type="entry name" value="S-adenosyl-L-methionine-dependent methyltransferases"/>
    <property type="match status" value="1"/>
</dbReference>
<dbReference type="Gene3D" id="3.40.50.150">
    <property type="entry name" value="Vaccinia Virus protein VP39"/>
    <property type="match status" value="1"/>
</dbReference>
<dbReference type="GO" id="GO:0003677">
    <property type="term" value="F:DNA binding"/>
    <property type="evidence" value="ECO:0007669"/>
    <property type="project" value="InterPro"/>
</dbReference>
<sequence>GTLWLNMGDSYAGGGRGGNSKIHNHKYSAQGICYAVPDELKPKDLIGMPWRVAFALQDDGWYLRSDIIWHKPNPMPESVTDRPTKSHEYIFLMSKGTKYYYDAEAIMEPVSKNTHLRISQNVAAQIGSDRAHAGGKTNGRMKAVIRTPKQQEPGKGIRNNDSFNHAICLPVLERNKRTVWTIPTQGYSEAHFATYPVNLIFPCIKAGCHPGGTVLDPFIGSGTTAIVAERLNRKWAGIEINLDYVKIAVDRIKKETAQFKLELTYEEGKNEM</sequence>
<keyword evidence="1" id="KW-0489">Methyltransferase</keyword>
<feature type="domain" description="DNA methylase N-4/N-6" evidence="3">
    <location>
        <begin position="1"/>
        <end position="249"/>
    </location>
</feature>
<dbReference type="PANTHER" id="PTHR13370:SF3">
    <property type="entry name" value="TRNA (GUANINE(10)-N2)-METHYLTRANSFERASE HOMOLOG"/>
    <property type="match status" value="1"/>
</dbReference>
<dbReference type="GO" id="GO:0032259">
    <property type="term" value="P:methylation"/>
    <property type="evidence" value="ECO:0007669"/>
    <property type="project" value="UniProtKB-KW"/>
</dbReference>
<dbReference type="PANTHER" id="PTHR13370">
    <property type="entry name" value="RNA METHYLASE-RELATED"/>
    <property type="match status" value="1"/>
</dbReference>
<feature type="non-terminal residue" evidence="4">
    <location>
        <position position="1"/>
    </location>
</feature>
<reference evidence="4" key="1">
    <citation type="journal article" date="2015" name="Nature">
        <title>Complex archaea that bridge the gap between prokaryotes and eukaryotes.</title>
        <authorList>
            <person name="Spang A."/>
            <person name="Saw J.H."/>
            <person name="Jorgensen S.L."/>
            <person name="Zaremba-Niedzwiedzka K."/>
            <person name="Martijn J."/>
            <person name="Lind A.E."/>
            <person name="van Eijk R."/>
            <person name="Schleper C."/>
            <person name="Guy L."/>
            <person name="Ettema T.J."/>
        </authorList>
    </citation>
    <scope>NUCLEOTIDE SEQUENCE</scope>
</reference>
<dbReference type="InterPro" id="IPR001091">
    <property type="entry name" value="RM_Methyltransferase"/>
</dbReference>
<dbReference type="PRINTS" id="PR00508">
    <property type="entry name" value="S21N4MTFRASE"/>
</dbReference>
<gene>
    <name evidence="4" type="ORF">LCGC14_2999030</name>
</gene>
<dbReference type="InterPro" id="IPR029063">
    <property type="entry name" value="SAM-dependent_MTases_sf"/>
</dbReference>
<dbReference type="AlphaFoldDB" id="A0A0F8X1L6"/>
<evidence type="ECO:0000256" key="1">
    <source>
        <dbReference type="ARBA" id="ARBA00022603"/>
    </source>
</evidence>
<name>A0A0F8X1L6_9ZZZZ</name>
<evidence type="ECO:0000256" key="2">
    <source>
        <dbReference type="ARBA" id="ARBA00022679"/>
    </source>
</evidence>